<keyword evidence="1" id="KW-0472">Membrane</keyword>
<sequence length="65" mass="6876">FTVVLGALALADAFDKAVMMIPLLPLGPGWIRGLLAGVWTLWAIVLLAPKPRRTAAAARVEEVPA</sequence>
<feature type="transmembrane region" description="Helical" evidence="1">
    <location>
        <begin position="29"/>
        <end position="49"/>
    </location>
</feature>
<proteinExistence type="predicted"/>
<gene>
    <name evidence="2" type="ORF">CA984_22995</name>
</gene>
<dbReference type="RefSeq" id="WP_133061753.1">
    <property type="nucleotide sequence ID" value="NZ_NGFP01000110.1"/>
</dbReference>
<keyword evidence="1" id="KW-1133">Transmembrane helix</keyword>
<comment type="caution">
    <text evidence="2">The sequence shown here is derived from an EMBL/GenBank/DDBJ whole genome shotgun (WGS) entry which is preliminary data.</text>
</comment>
<evidence type="ECO:0000313" key="2">
    <source>
        <dbReference type="EMBL" id="OUC94272.1"/>
    </source>
</evidence>
<dbReference type="AlphaFoldDB" id="A0A2C9ZLT4"/>
<feature type="non-terminal residue" evidence="2">
    <location>
        <position position="1"/>
    </location>
</feature>
<dbReference type="Proteomes" id="UP000194761">
    <property type="component" value="Unassembled WGS sequence"/>
</dbReference>
<organism evidence="2 3">
    <name type="scientific">Streptosporangium minutum</name>
    <dbReference type="NCBI Taxonomy" id="569862"/>
    <lineage>
        <taxon>Bacteria</taxon>
        <taxon>Bacillati</taxon>
        <taxon>Actinomycetota</taxon>
        <taxon>Actinomycetes</taxon>
        <taxon>Streptosporangiales</taxon>
        <taxon>Streptosporangiaceae</taxon>
        <taxon>Streptosporangium</taxon>
    </lineage>
</organism>
<name>A0A2C9ZLT4_9ACTN</name>
<dbReference type="EMBL" id="NGFP01000110">
    <property type="protein sequence ID" value="OUC94272.1"/>
    <property type="molecule type" value="Genomic_DNA"/>
</dbReference>
<accession>A0A2C9ZLT4</accession>
<evidence type="ECO:0000313" key="3">
    <source>
        <dbReference type="Proteomes" id="UP000194761"/>
    </source>
</evidence>
<keyword evidence="3" id="KW-1185">Reference proteome</keyword>
<protein>
    <submittedName>
        <fullName evidence="2">Uncharacterized protein</fullName>
    </submittedName>
</protein>
<reference evidence="2 3" key="1">
    <citation type="submission" date="2017-05" db="EMBL/GenBank/DDBJ databases">
        <title>Biotechnological potential of actinobacteria isolated from South African environments.</title>
        <authorList>
            <person name="Le Roes-Hill M."/>
            <person name="Prins A."/>
            <person name="Durrell K.A."/>
        </authorList>
    </citation>
    <scope>NUCLEOTIDE SEQUENCE [LARGE SCALE GENOMIC DNA]</scope>
    <source>
        <strain evidence="2">M26</strain>
    </source>
</reference>
<evidence type="ECO:0000256" key="1">
    <source>
        <dbReference type="SAM" id="Phobius"/>
    </source>
</evidence>
<keyword evidence="1" id="KW-0812">Transmembrane</keyword>